<evidence type="ECO:0000313" key="1">
    <source>
        <dbReference type="Proteomes" id="UP000887565"/>
    </source>
</evidence>
<dbReference type="Proteomes" id="UP000887565">
    <property type="component" value="Unplaced"/>
</dbReference>
<sequence length="122" mass="13638">MDVVGEPGYQCKTHRDCKPGLCCHINTDKLLNGQTTLSKCVEHRLNRSQACLNSCQCVFGLNCYKNSSFNGETKDNVPVERIVTQTAIFRSTGVCKTPVTDDILHGNYLNSDDSFFRLTDDK</sequence>
<dbReference type="AlphaFoldDB" id="A0A915K8V8"/>
<proteinExistence type="predicted"/>
<keyword evidence="1" id="KW-1185">Reference proteome</keyword>
<organism evidence="1 2">
    <name type="scientific">Romanomermis culicivorax</name>
    <name type="common">Nematode worm</name>
    <dbReference type="NCBI Taxonomy" id="13658"/>
    <lineage>
        <taxon>Eukaryota</taxon>
        <taxon>Metazoa</taxon>
        <taxon>Ecdysozoa</taxon>
        <taxon>Nematoda</taxon>
        <taxon>Enoplea</taxon>
        <taxon>Dorylaimia</taxon>
        <taxon>Mermithida</taxon>
        <taxon>Mermithoidea</taxon>
        <taxon>Mermithidae</taxon>
        <taxon>Romanomermis</taxon>
    </lineage>
</organism>
<reference evidence="2" key="1">
    <citation type="submission" date="2022-11" db="UniProtKB">
        <authorList>
            <consortium name="WormBaseParasite"/>
        </authorList>
    </citation>
    <scope>IDENTIFICATION</scope>
</reference>
<dbReference type="WBParaSite" id="nRc.2.0.1.t35132-RA">
    <property type="protein sequence ID" value="nRc.2.0.1.t35132-RA"/>
    <property type="gene ID" value="nRc.2.0.1.g35132"/>
</dbReference>
<evidence type="ECO:0000313" key="2">
    <source>
        <dbReference type="WBParaSite" id="nRc.2.0.1.t35132-RA"/>
    </source>
</evidence>
<accession>A0A915K8V8</accession>
<name>A0A915K8V8_ROMCU</name>
<protein>
    <submittedName>
        <fullName evidence="2">Uncharacterized protein</fullName>
    </submittedName>
</protein>